<evidence type="ECO:0000313" key="12">
    <source>
        <dbReference type="Proteomes" id="UP001589628"/>
    </source>
</evidence>
<comment type="cofactor">
    <cofactor evidence="1">
        <name>Cu cation</name>
        <dbReference type="ChEBI" id="CHEBI:23378"/>
    </cofactor>
</comment>
<evidence type="ECO:0000256" key="9">
    <source>
        <dbReference type="SAM" id="SignalP"/>
    </source>
</evidence>
<dbReference type="InterPro" id="IPR000923">
    <property type="entry name" value="BlueCu_1"/>
</dbReference>
<dbReference type="InterPro" id="IPR001235">
    <property type="entry name" value="Copper_blue_Plastocyanin"/>
</dbReference>
<organism evidence="11 12">
    <name type="scientific">Balneatrix alpica</name>
    <dbReference type="NCBI Taxonomy" id="75684"/>
    <lineage>
        <taxon>Bacteria</taxon>
        <taxon>Pseudomonadati</taxon>
        <taxon>Pseudomonadota</taxon>
        <taxon>Gammaproteobacteria</taxon>
        <taxon>Oceanospirillales</taxon>
        <taxon>Balneatrichaceae</taxon>
        <taxon>Balneatrix</taxon>
    </lineage>
</organism>
<dbReference type="PRINTS" id="PR00155">
    <property type="entry name" value="AMICYANIN"/>
</dbReference>
<evidence type="ECO:0000256" key="1">
    <source>
        <dbReference type="ARBA" id="ARBA00001935"/>
    </source>
</evidence>
<sequence length="148" mass="15676">MSIKPWFTALLLSSCTQSALAAEHIVQMKNKGSDGTMVFEPAVLKVAVGDTVHFEPSDPGHNAESIPALSPAGATGWKGEMGQKVSITLDKEGVYLYQCLPHSIMAMVGVIVAGEASNLAEIKANAPALSSTFVMNKDRLQGYLSQVQ</sequence>
<keyword evidence="7" id="KW-0186">Copper</keyword>
<comment type="caution">
    <text evidence="11">The sequence shown here is derived from an EMBL/GenBank/DDBJ whole genome shotgun (WGS) entry which is preliminary data.</text>
</comment>
<feature type="chain" id="PRO_5047538167" description="Pseudoazurin" evidence="9">
    <location>
        <begin position="22"/>
        <end position="148"/>
    </location>
</feature>
<protein>
    <recommendedName>
        <fullName evidence="8">Pseudoazurin</fullName>
    </recommendedName>
</protein>
<dbReference type="RefSeq" id="WP_035461881.1">
    <property type="nucleotide sequence ID" value="NZ_JBHLZN010000004.1"/>
</dbReference>
<comment type="subcellular location">
    <subcellularLocation>
        <location evidence="2">Periplasm</location>
    </subcellularLocation>
</comment>
<dbReference type="InterPro" id="IPR008972">
    <property type="entry name" value="Cupredoxin"/>
</dbReference>
<dbReference type="EMBL" id="JBHLZN010000004">
    <property type="protein sequence ID" value="MFB9887125.1"/>
    <property type="molecule type" value="Genomic_DNA"/>
</dbReference>
<evidence type="ECO:0000256" key="6">
    <source>
        <dbReference type="ARBA" id="ARBA00022982"/>
    </source>
</evidence>
<dbReference type="PROSITE" id="PS51257">
    <property type="entry name" value="PROKAR_LIPOPROTEIN"/>
    <property type="match status" value="1"/>
</dbReference>
<evidence type="ECO:0000256" key="8">
    <source>
        <dbReference type="NCBIfam" id="TIGR02375"/>
    </source>
</evidence>
<dbReference type="PRINTS" id="PR00156">
    <property type="entry name" value="COPPERBLUE"/>
</dbReference>
<dbReference type="Proteomes" id="UP001589628">
    <property type="component" value="Unassembled WGS sequence"/>
</dbReference>
<keyword evidence="5" id="KW-0574">Periplasm</keyword>
<name>A0ABV5ZD01_9GAMM</name>
<keyword evidence="9" id="KW-0732">Signal</keyword>
<evidence type="ECO:0000259" key="10">
    <source>
        <dbReference type="Pfam" id="PF00127"/>
    </source>
</evidence>
<keyword evidence="6" id="KW-0249">Electron transport</keyword>
<keyword evidence="12" id="KW-1185">Reference proteome</keyword>
<keyword evidence="3" id="KW-0813">Transport</keyword>
<evidence type="ECO:0000256" key="3">
    <source>
        <dbReference type="ARBA" id="ARBA00022448"/>
    </source>
</evidence>
<dbReference type="NCBIfam" id="TIGR02375">
    <property type="entry name" value="pseudoazurin"/>
    <property type="match status" value="1"/>
</dbReference>
<evidence type="ECO:0000256" key="4">
    <source>
        <dbReference type="ARBA" id="ARBA00022723"/>
    </source>
</evidence>
<proteinExistence type="predicted"/>
<feature type="signal peptide" evidence="9">
    <location>
        <begin position="1"/>
        <end position="21"/>
    </location>
</feature>
<accession>A0ABV5ZD01</accession>
<gene>
    <name evidence="11" type="ORF">ACFFLH_11965</name>
</gene>
<feature type="domain" description="Blue (type 1) copper" evidence="10">
    <location>
        <begin position="26"/>
        <end position="112"/>
    </location>
</feature>
<evidence type="ECO:0000256" key="7">
    <source>
        <dbReference type="ARBA" id="ARBA00023008"/>
    </source>
</evidence>
<dbReference type="SUPFAM" id="SSF49503">
    <property type="entry name" value="Cupredoxins"/>
    <property type="match status" value="1"/>
</dbReference>
<dbReference type="CDD" id="cd04218">
    <property type="entry name" value="Pseudoazurin"/>
    <property type="match status" value="1"/>
</dbReference>
<dbReference type="InterPro" id="IPR012745">
    <property type="entry name" value="Pseudoazurin"/>
</dbReference>
<reference evidence="11 12" key="1">
    <citation type="submission" date="2024-09" db="EMBL/GenBank/DDBJ databases">
        <authorList>
            <person name="Sun Q."/>
            <person name="Mori K."/>
        </authorList>
    </citation>
    <scope>NUCLEOTIDE SEQUENCE [LARGE SCALE GENOMIC DNA]</scope>
    <source>
        <strain evidence="11 12">ATCC 51285</strain>
    </source>
</reference>
<dbReference type="Pfam" id="PF00127">
    <property type="entry name" value="Copper-bind"/>
    <property type="match status" value="1"/>
</dbReference>
<keyword evidence="4" id="KW-0479">Metal-binding</keyword>
<dbReference type="InterPro" id="IPR002386">
    <property type="entry name" value="Amicyanin/Pseudoazurin"/>
</dbReference>
<evidence type="ECO:0000313" key="11">
    <source>
        <dbReference type="EMBL" id="MFB9887125.1"/>
    </source>
</evidence>
<evidence type="ECO:0000256" key="2">
    <source>
        <dbReference type="ARBA" id="ARBA00004418"/>
    </source>
</evidence>
<dbReference type="Gene3D" id="2.60.40.420">
    <property type="entry name" value="Cupredoxins - blue copper proteins"/>
    <property type="match status" value="1"/>
</dbReference>
<evidence type="ECO:0000256" key="5">
    <source>
        <dbReference type="ARBA" id="ARBA00022764"/>
    </source>
</evidence>